<organism evidence="2 3">
    <name type="scientific">Trichocladium antarcticum</name>
    <dbReference type="NCBI Taxonomy" id="1450529"/>
    <lineage>
        <taxon>Eukaryota</taxon>
        <taxon>Fungi</taxon>
        <taxon>Dikarya</taxon>
        <taxon>Ascomycota</taxon>
        <taxon>Pezizomycotina</taxon>
        <taxon>Sordariomycetes</taxon>
        <taxon>Sordariomycetidae</taxon>
        <taxon>Sordariales</taxon>
        <taxon>Chaetomiaceae</taxon>
        <taxon>Trichocladium</taxon>
    </lineage>
</organism>
<dbReference type="EMBL" id="MU853401">
    <property type="protein sequence ID" value="KAK4138187.1"/>
    <property type="molecule type" value="Genomic_DNA"/>
</dbReference>
<feature type="compositionally biased region" description="Polar residues" evidence="1">
    <location>
        <begin position="253"/>
        <end position="269"/>
    </location>
</feature>
<evidence type="ECO:0000313" key="2">
    <source>
        <dbReference type="EMBL" id="KAK4138187.1"/>
    </source>
</evidence>
<feature type="compositionally biased region" description="Pro residues" evidence="1">
    <location>
        <begin position="153"/>
        <end position="163"/>
    </location>
</feature>
<name>A0AAN6ZH37_9PEZI</name>
<feature type="compositionally biased region" description="Pro residues" evidence="1">
    <location>
        <begin position="91"/>
        <end position="106"/>
    </location>
</feature>
<feature type="region of interest" description="Disordered" evidence="1">
    <location>
        <begin position="146"/>
        <end position="169"/>
    </location>
</feature>
<feature type="region of interest" description="Disordered" evidence="1">
    <location>
        <begin position="86"/>
        <end position="109"/>
    </location>
</feature>
<feature type="region of interest" description="Disordered" evidence="1">
    <location>
        <begin position="181"/>
        <end position="215"/>
    </location>
</feature>
<dbReference type="Proteomes" id="UP001304895">
    <property type="component" value="Unassembled WGS sequence"/>
</dbReference>
<feature type="compositionally biased region" description="Low complexity" evidence="1">
    <location>
        <begin position="181"/>
        <end position="191"/>
    </location>
</feature>
<protein>
    <submittedName>
        <fullName evidence="2">Uncharacterized protein</fullName>
    </submittedName>
</protein>
<accession>A0AAN6ZH37</accession>
<reference evidence="2" key="2">
    <citation type="submission" date="2023-05" db="EMBL/GenBank/DDBJ databases">
        <authorList>
            <consortium name="Lawrence Berkeley National Laboratory"/>
            <person name="Steindorff A."/>
            <person name="Hensen N."/>
            <person name="Bonometti L."/>
            <person name="Westerberg I."/>
            <person name="Brannstrom I.O."/>
            <person name="Guillou S."/>
            <person name="Cros-Aarteil S."/>
            <person name="Calhoun S."/>
            <person name="Haridas S."/>
            <person name="Kuo A."/>
            <person name="Mondo S."/>
            <person name="Pangilinan J."/>
            <person name="Riley R."/>
            <person name="Labutti K."/>
            <person name="Andreopoulos B."/>
            <person name="Lipzen A."/>
            <person name="Chen C."/>
            <person name="Yanf M."/>
            <person name="Daum C."/>
            <person name="Ng V."/>
            <person name="Clum A."/>
            <person name="Ohm R."/>
            <person name="Martin F."/>
            <person name="Silar P."/>
            <person name="Natvig D."/>
            <person name="Lalanne C."/>
            <person name="Gautier V."/>
            <person name="Ament-Velasquez S.L."/>
            <person name="Kruys A."/>
            <person name="Hutchinson M.I."/>
            <person name="Powell A.J."/>
            <person name="Barry K."/>
            <person name="Miller A.N."/>
            <person name="Grigoriev I.V."/>
            <person name="Debuchy R."/>
            <person name="Gladieux P."/>
            <person name="Thoren M.H."/>
            <person name="Johannesson H."/>
        </authorList>
    </citation>
    <scope>NUCLEOTIDE SEQUENCE</scope>
    <source>
        <strain evidence="2">CBS 123565</strain>
    </source>
</reference>
<gene>
    <name evidence="2" type="ORF">BT67DRAFT_2842</name>
</gene>
<dbReference type="AlphaFoldDB" id="A0AAN6ZH37"/>
<reference evidence="2" key="1">
    <citation type="journal article" date="2023" name="Mol. Phylogenet. Evol.">
        <title>Genome-scale phylogeny and comparative genomics of the fungal order Sordariales.</title>
        <authorList>
            <person name="Hensen N."/>
            <person name="Bonometti L."/>
            <person name="Westerberg I."/>
            <person name="Brannstrom I.O."/>
            <person name="Guillou S."/>
            <person name="Cros-Aarteil S."/>
            <person name="Calhoun S."/>
            <person name="Haridas S."/>
            <person name="Kuo A."/>
            <person name="Mondo S."/>
            <person name="Pangilinan J."/>
            <person name="Riley R."/>
            <person name="LaButti K."/>
            <person name="Andreopoulos B."/>
            <person name="Lipzen A."/>
            <person name="Chen C."/>
            <person name="Yan M."/>
            <person name="Daum C."/>
            <person name="Ng V."/>
            <person name="Clum A."/>
            <person name="Steindorff A."/>
            <person name="Ohm R.A."/>
            <person name="Martin F."/>
            <person name="Silar P."/>
            <person name="Natvig D.O."/>
            <person name="Lalanne C."/>
            <person name="Gautier V."/>
            <person name="Ament-Velasquez S.L."/>
            <person name="Kruys A."/>
            <person name="Hutchinson M.I."/>
            <person name="Powell A.J."/>
            <person name="Barry K."/>
            <person name="Miller A.N."/>
            <person name="Grigoriev I.V."/>
            <person name="Debuchy R."/>
            <person name="Gladieux P."/>
            <person name="Hiltunen Thoren M."/>
            <person name="Johannesson H."/>
        </authorList>
    </citation>
    <scope>NUCLEOTIDE SEQUENCE</scope>
    <source>
        <strain evidence="2">CBS 123565</strain>
    </source>
</reference>
<evidence type="ECO:0000313" key="3">
    <source>
        <dbReference type="Proteomes" id="UP001304895"/>
    </source>
</evidence>
<proteinExistence type="predicted"/>
<feature type="region of interest" description="Disordered" evidence="1">
    <location>
        <begin position="253"/>
        <end position="324"/>
    </location>
</feature>
<evidence type="ECO:0000256" key="1">
    <source>
        <dbReference type="SAM" id="MobiDB-lite"/>
    </source>
</evidence>
<comment type="caution">
    <text evidence="2">The sequence shown here is derived from an EMBL/GenBank/DDBJ whole genome shotgun (WGS) entry which is preliminary data.</text>
</comment>
<keyword evidence="3" id="KW-1185">Reference proteome</keyword>
<sequence length="381" mass="39175">MAARRAAKPERPIDVLPQLLDEVVVTSGKVFRAARRGGKGNPSEVAAALEVRIPAAFEKFNSALDDIECDILRAKAVLLRDLNQLRANRKPPTPPPEQKPLAPPTPTVVKLESPTMTTREAFTGLPGPRAPATQANKPVAPFPNMGFESASPEVPPAPNPRTLPKPKDAKNTIRPAAATVAAAGRPASAPPKENKIPPAQVPKLGGAATAPQTPLNTPVQPTPNIPAAIQSSNAPGHPVRGSIFTDMTFSLAPTASEQPPRKSSLQQPQAPEATMANIGVGDPSGLNAGQSMGGSGGADMAGTNLGAQVGRAGENPNAGSADVKLGGPFDLGSGGMDDLGLDLDLNGDHGDNSNFNDMYFGAGDGSTAAGQFDDAYFNLSQ</sequence>